<organism evidence="13 14">
    <name type="scientific">Funneliformis caledonium</name>
    <dbReference type="NCBI Taxonomy" id="1117310"/>
    <lineage>
        <taxon>Eukaryota</taxon>
        <taxon>Fungi</taxon>
        <taxon>Fungi incertae sedis</taxon>
        <taxon>Mucoromycota</taxon>
        <taxon>Glomeromycotina</taxon>
        <taxon>Glomeromycetes</taxon>
        <taxon>Glomerales</taxon>
        <taxon>Glomeraceae</taxon>
        <taxon>Funneliformis</taxon>
    </lineage>
</organism>
<evidence type="ECO:0000256" key="1">
    <source>
        <dbReference type="ARBA" id="ARBA00004141"/>
    </source>
</evidence>
<evidence type="ECO:0000259" key="9">
    <source>
        <dbReference type="Pfam" id="PF02714"/>
    </source>
</evidence>
<keyword evidence="3" id="KW-0813">Transport</keyword>
<evidence type="ECO:0000313" key="14">
    <source>
        <dbReference type="Proteomes" id="UP000789570"/>
    </source>
</evidence>
<feature type="compositionally biased region" description="Polar residues" evidence="7">
    <location>
        <begin position="267"/>
        <end position="278"/>
    </location>
</feature>
<dbReference type="InterPro" id="IPR045122">
    <property type="entry name" value="Csc1-like"/>
</dbReference>
<evidence type="ECO:0000256" key="5">
    <source>
        <dbReference type="ARBA" id="ARBA00022989"/>
    </source>
</evidence>
<feature type="region of interest" description="Disordered" evidence="7">
    <location>
        <begin position="811"/>
        <end position="832"/>
    </location>
</feature>
<evidence type="ECO:0000256" key="3">
    <source>
        <dbReference type="ARBA" id="ARBA00022448"/>
    </source>
</evidence>
<feature type="transmembrane region" description="Helical" evidence="8">
    <location>
        <begin position="15"/>
        <end position="36"/>
    </location>
</feature>
<feature type="transmembrane region" description="Helical" evidence="8">
    <location>
        <begin position="583"/>
        <end position="601"/>
    </location>
</feature>
<dbReference type="Pfam" id="PF13967">
    <property type="entry name" value="RSN1_TM"/>
    <property type="match status" value="1"/>
</dbReference>
<feature type="domain" description="CSC1/OSCA1-like N-terminal transmembrane" evidence="11">
    <location>
        <begin position="18"/>
        <end position="164"/>
    </location>
</feature>
<evidence type="ECO:0000259" key="11">
    <source>
        <dbReference type="Pfam" id="PF13967"/>
    </source>
</evidence>
<evidence type="ECO:0000256" key="8">
    <source>
        <dbReference type="SAM" id="Phobius"/>
    </source>
</evidence>
<dbReference type="InterPro" id="IPR032880">
    <property type="entry name" value="CSC1/OSCA1-like_N"/>
</dbReference>
<accession>A0A9N8ZNY9</accession>
<feature type="transmembrane region" description="Helical" evidence="8">
    <location>
        <begin position="464"/>
        <end position="489"/>
    </location>
</feature>
<evidence type="ECO:0000259" key="12">
    <source>
        <dbReference type="Pfam" id="PF14703"/>
    </source>
</evidence>
<gene>
    <name evidence="13" type="ORF">FCALED_LOCUS3756</name>
</gene>
<comment type="caution">
    <text evidence="13">The sequence shown here is derived from an EMBL/GenBank/DDBJ whole genome shotgun (WGS) entry which is preliminary data.</text>
</comment>
<keyword evidence="6 8" id="KW-0472">Membrane</keyword>
<evidence type="ECO:0000256" key="2">
    <source>
        <dbReference type="ARBA" id="ARBA00007779"/>
    </source>
</evidence>
<dbReference type="InterPro" id="IPR027815">
    <property type="entry name" value="CSC1/OSCA1-like_cyt"/>
</dbReference>
<feature type="transmembrane region" description="Helical" evidence="8">
    <location>
        <begin position="647"/>
        <end position="666"/>
    </location>
</feature>
<feature type="domain" description="CSC1/OSCA1-like 7TM region" evidence="9">
    <location>
        <begin position="368"/>
        <end position="640"/>
    </location>
</feature>
<dbReference type="InterPro" id="IPR022257">
    <property type="entry name" value="PHM7_ext"/>
</dbReference>
<dbReference type="PANTHER" id="PTHR13018">
    <property type="entry name" value="PROBABLE MEMBRANE PROTEIN DUF221-RELATED"/>
    <property type="match status" value="1"/>
</dbReference>
<reference evidence="13" key="1">
    <citation type="submission" date="2021-06" db="EMBL/GenBank/DDBJ databases">
        <authorList>
            <person name="Kallberg Y."/>
            <person name="Tangrot J."/>
            <person name="Rosling A."/>
        </authorList>
    </citation>
    <scope>NUCLEOTIDE SEQUENCE</scope>
    <source>
        <strain evidence="13">UK204</strain>
    </source>
</reference>
<dbReference type="InterPro" id="IPR003864">
    <property type="entry name" value="CSC1/OSCA1-like_7TM"/>
</dbReference>
<dbReference type="Pfam" id="PF14703">
    <property type="entry name" value="PHM7_cyt"/>
    <property type="match status" value="1"/>
</dbReference>
<dbReference type="Proteomes" id="UP000789570">
    <property type="component" value="Unassembled WGS sequence"/>
</dbReference>
<name>A0A9N8ZNY9_9GLOM</name>
<evidence type="ECO:0000259" key="10">
    <source>
        <dbReference type="Pfam" id="PF12621"/>
    </source>
</evidence>
<dbReference type="EMBL" id="CAJVPQ010000679">
    <property type="protein sequence ID" value="CAG8502050.1"/>
    <property type="molecule type" value="Genomic_DNA"/>
</dbReference>
<sequence>MSSPVDQQINTDSSIQTFISSLIFNTGITALVFIAFDFVRKRNRKVYEPRTYLVPEKKRSEPLPTGFFKWVLPVLRVPDEEVIKRIGLDAFMFIRFMGLFMKLFGIFSVLGMVILLPLDSKNQKGGSGLDQFTLGNISDSNRLWAHLILSYFFSCATMYVLYHELRTFIRLRHEYLTTDEHRNSPRATTILVVGIPNEMNNSKALKALFDIFPGGVRRIWLNREPSKLVGFMADREKLVNKLEGSATTYITQHAKNLAKSPSKESNAENGSSAPSTTRPQHRKLLIMGKKVDSLETYRSDLSNLNQQILNLQKNPNDFKQLNSAFIQFNNYIGAQLAATSTVPRLTDIAPDDIIWENLNLKNNQRIIRRFISLAIVIALVLLWIFPVTFVASISQLESLQKLPLLKNIIGSFPKEVFGIIQGILPALGLAILMFLLPIILKFLSKFEGIVTYSSVDLSLQGKYYFFLVVNVLLISTFANGIFTALPNLIEKPTQAIDILAVNLPLASTFFLTYVLLTISASAIEIFQIAPLISDIIFRKFLAKTPRKIWQLERAMLYKDWGTAFPPHTLIACIGLVYSTVQPLILPIVTLHFMVHYLVYRYQFLYVYEQPNQTGGLLFPKGVYQMFTGIYIFQLTLTGLMFLKGAFVQGILCIILLMASIIVLVSMRKIFKHNPRAEFLPVDLTGIIDMKSRKVLVGNDRGEHKHEQEVVEKDEYARQDVLHINEGDEEELQKEEGSKTFMHPAITSAQPIVWLPDDQNISDDFINEFRKSGINATNQGATLNEKSKVVIDKNKIPLDIQDDKYAKQMMQEKAQEKNHGGPIQNVAGTSHAH</sequence>
<dbReference type="PANTHER" id="PTHR13018:SF139">
    <property type="entry name" value="PHOSPHATE METABOLISM PROTEIN 7"/>
    <property type="match status" value="1"/>
</dbReference>
<evidence type="ECO:0000256" key="7">
    <source>
        <dbReference type="SAM" id="MobiDB-lite"/>
    </source>
</evidence>
<comment type="similarity">
    <text evidence="2">Belongs to the CSC1 (TC 1.A.17) family.</text>
</comment>
<feature type="domain" description="CSC1/OSCA1-like cytosolic" evidence="12">
    <location>
        <begin position="188"/>
        <end position="357"/>
    </location>
</feature>
<feature type="transmembrane region" description="Helical" evidence="8">
    <location>
        <begin position="416"/>
        <end position="443"/>
    </location>
</feature>
<feature type="domain" description="10TM putative phosphate transporter extracellular tail" evidence="10">
    <location>
        <begin position="719"/>
        <end position="793"/>
    </location>
</feature>
<dbReference type="Pfam" id="PF12621">
    <property type="entry name" value="PHM7_ext"/>
    <property type="match status" value="1"/>
</dbReference>
<feature type="transmembrane region" description="Helical" evidence="8">
    <location>
        <begin position="143"/>
        <end position="162"/>
    </location>
</feature>
<feature type="transmembrane region" description="Helical" evidence="8">
    <location>
        <begin position="93"/>
        <end position="116"/>
    </location>
</feature>
<feature type="region of interest" description="Disordered" evidence="7">
    <location>
        <begin position="255"/>
        <end position="282"/>
    </location>
</feature>
<dbReference type="GO" id="GO:0005886">
    <property type="term" value="C:plasma membrane"/>
    <property type="evidence" value="ECO:0007669"/>
    <property type="project" value="TreeGrafter"/>
</dbReference>
<comment type="subcellular location">
    <subcellularLocation>
        <location evidence="1">Membrane</location>
        <topology evidence="1">Multi-pass membrane protein</topology>
    </subcellularLocation>
</comment>
<protein>
    <submittedName>
        <fullName evidence="13">8503_t:CDS:1</fullName>
    </submittedName>
</protein>
<dbReference type="OrthoDB" id="1076608at2759"/>
<dbReference type="GO" id="GO:0005227">
    <property type="term" value="F:calcium-activated cation channel activity"/>
    <property type="evidence" value="ECO:0007669"/>
    <property type="project" value="InterPro"/>
</dbReference>
<evidence type="ECO:0000256" key="4">
    <source>
        <dbReference type="ARBA" id="ARBA00022692"/>
    </source>
</evidence>
<dbReference type="Pfam" id="PF02714">
    <property type="entry name" value="RSN1_7TM"/>
    <property type="match status" value="1"/>
</dbReference>
<proteinExistence type="inferred from homology"/>
<keyword evidence="4 8" id="KW-0812">Transmembrane</keyword>
<evidence type="ECO:0000313" key="13">
    <source>
        <dbReference type="EMBL" id="CAG8502050.1"/>
    </source>
</evidence>
<dbReference type="AlphaFoldDB" id="A0A9N8ZNY9"/>
<keyword evidence="14" id="KW-1185">Reference proteome</keyword>
<evidence type="ECO:0000256" key="6">
    <source>
        <dbReference type="ARBA" id="ARBA00023136"/>
    </source>
</evidence>
<feature type="transmembrane region" description="Helical" evidence="8">
    <location>
        <begin position="370"/>
        <end position="396"/>
    </location>
</feature>
<keyword evidence="5 8" id="KW-1133">Transmembrane helix</keyword>